<organism evidence="1 2">
    <name type="scientific">Pyruvatibacter mobilis</name>
    <dbReference type="NCBI Taxonomy" id="1712261"/>
    <lineage>
        <taxon>Bacteria</taxon>
        <taxon>Pseudomonadati</taxon>
        <taxon>Pseudomonadota</taxon>
        <taxon>Alphaproteobacteria</taxon>
        <taxon>Hyphomicrobiales</taxon>
        <taxon>Parvibaculaceae</taxon>
        <taxon>Pyruvatibacter</taxon>
    </lineage>
</organism>
<proteinExistence type="predicted"/>
<evidence type="ECO:0008006" key="3">
    <source>
        <dbReference type="Google" id="ProtNLM"/>
    </source>
</evidence>
<evidence type="ECO:0000313" key="1">
    <source>
        <dbReference type="EMBL" id="NBG94310.1"/>
    </source>
</evidence>
<reference evidence="1 2" key="1">
    <citation type="journal article" date="2016" name="Int. J. Syst. Evol. Microbiol.">
        <title>Pyruvatibacter mobilis gen. nov., sp. nov., a marine bacterium from the culture broth of Picochlorum sp. 122.</title>
        <authorList>
            <person name="Wang G."/>
            <person name="Tang M."/>
            <person name="Wu H."/>
            <person name="Dai S."/>
            <person name="Li T."/>
            <person name="Chen C."/>
            <person name="He H."/>
            <person name="Fan J."/>
            <person name="Xiang W."/>
            <person name="Li X."/>
        </authorList>
    </citation>
    <scope>NUCLEOTIDE SEQUENCE [LARGE SCALE GENOMIC DNA]</scope>
    <source>
        <strain evidence="1 2">GYP-11</strain>
    </source>
</reference>
<evidence type="ECO:0000313" key="2">
    <source>
        <dbReference type="Proteomes" id="UP000470384"/>
    </source>
</evidence>
<accession>A0A845Q7V8</accession>
<name>A0A845Q7V8_9HYPH</name>
<dbReference type="Proteomes" id="UP000470384">
    <property type="component" value="Unassembled WGS sequence"/>
</dbReference>
<protein>
    <recommendedName>
        <fullName evidence="3">HEPN AbiU2-like domain-containing protein</fullName>
    </recommendedName>
</protein>
<dbReference type="RefSeq" id="WP_160586432.1">
    <property type="nucleotide sequence ID" value="NZ_BMHN01000001.1"/>
</dbReference>
<dbReference type="GeneID" id="300656367"/>
<comment type="caution">
    <text evidence="1">The sequence shown here is derived from an EMBL/GenBank/DDBJ whole genome shotgun (WGS) entry which is preliminary data.</text>
</comment>
<gene>
    <name evidence="1" type="ORF">GTQ45_01030</name>
</gene>
<sequence length="196" mass="22837">MDPIEMQERFESELYSAQIIFQILDECIFDEKIKYRIKHARPFFNTMYVLIVDSLCARIIRLFDPATQGRNGMHENFCVDRVEKVVGKSVITDSDKLAIKALRKYRDKHLSHADLKTSTEELPPHQEIKNLISIAIDALHRVNGTILIHNGNTDTRGRRVVTRTTAQFNEIMTYGAFLIEHKDSDEYRSLLQDFHQ</sequence>
<dbReference type="AlphaFoldDB" id="A0A845Q7V8"/>
<keyword evidence="2" id="KW-1185">Reference proteome</keyword>
<dbReference type="EMBL" id="WXYQ01000001">
    <property type="protein sequence ID" value="NBG94310.1"/>
    <property type="molecule type" value="Genomic_DNA"/>
</dbReference>